<organism evidence="1 2">
    <name type="scientific">Rotaria socialis</name>
    <dbReference type="NCBI Taxonomy" id="392032"/>
    <lineage>
        <taxon>Eukaryota</taxon>
        <taxon>Metazoa</taxon>
        <taxon>Spiralia</taxon>
        <taxon>Gnathifera</taxon>
        <taxon>Rotifera</taxon>
        <taxon>Eurotatoria</taxon>
        <taxon>Bdelloidea</taxon>
        <taxon>Philodinida</taxon>
        <taxon>Philodinidae</taxon>
        <taxon>Rotaria</taxon>
    </lineage>
</organism>
<evidence type="ECO:0000313" key="2">
    <source>
        <dbReference type="Proteomes" id="UP000663838"/>
    </source>
</evidence>
<dbReference type="Proteomes" id="UP000663838">
    <property type="component" value="Unassembled WGS sequence"/>
</dbReference>
<feature type="non-terminal residue" evidence="1">
    <location>
        <position position="67"/>
    </location>
</feature>
<proteinExistence type="predicted"/>
<dbReference type="AlphaFoldDB" id="A0A821QCV2"/>
<accession>A0A821QCV2</accession>
<dbReference type="EMBL" id="CAJOBS010002531">
    <property type="protein sequence ID" value="CAF4821178.1"/>
    <property type="molecule type" value="Genomic_DNA"/>
</dbReference>
<gene>
    <name evidence="1" type="ORF">TOA249_LOCUS24594</name>
</gene>
<sequence length="67" mass="7772">MFNIIFRTPGRIAGCSEEQGQKRTNPIWHHQTFGYLKQQLNSYSDSKNLQQAVTKAMPAISQDEFRK</sequence>
<comment type="caution">
    <text evidence="1">The sequence shown here is derived from an EMBL/GenBank/DDBJ whole genome shotgun (WGS) entry which is preliminary data.</text>
</comment>
<name>A0A821QCV2_9BILA</name>
<reference evidence="1" key="1">
    <citation type="submission" date="2021-02" db="EMBL/GenBank/DDBJ databases">
        <authorList>
            <person name="Nowell W R."/>
        </authorList>
    </citation>
    <scope>NUCLEOTIDE SEQUENCE</scope>
</reference>
<evidence type="ECO:0000313" key="1">
    <source>
        <dbReference type="EMBL" id="CAF4821178.1"/>
    </source>
</evidence>
<protein>
    <submittedName>
        <fullName evidence="1">Uncharacterized protein</fullName>
    </submittedName>
</protein>